<sequence>MHLQKTEVTCKYCLLAGCYRMNL</sequence>
<dbReference type="EMBL" id="JAPFFI010000009">
    <property type="protein sequence ID" value="KAJ6381047.1"/>
    <property type="molecule type" value="Genomic_DNA"/>
</dbReference>
<name>A0ABQ9BBQ3_9ROSI</name>
<proteinExistence type="predicted"/>
<keyword evidence="2" id="KW-1185">Reference proteome</keyword>
<dbReference type="Proteomes" id="UP001141253">
    <property type="component" value="Chromosome 6"/>
</dbReference>
<accession>A0ABQ9BBQ3</accession>
<reference evidence="1" key="1">
    <citation type="submission" date="2022-10" db="EMBL/GenBank/DDBJ databases">
        <authorList>
            <person name="Hyden B.L."/>
            <person name="Feng K."/>
            <person name="Yates T."/>
            <person name="Jawdy S."/>
            <person name="Smart L.B."/>
            <person name="Muchero W."/>
        </authorList>
    </citation>
    <scope>NUCLEOTIDE SEQUENCE</scope>
    <source>
        <tissue evidence="1">Shoot tip</tissue>
    </source>
</reference>
<protein>
    <submittedName>
        <fullName evidence="1">Uncharacterized protein</fullName>
    </submittedName>
</protein>
<gene>
    <name evidence="1" type="ORF">OIU77_029863</name>
</gene>
<evidence type="ECO:0000313" key="1">
    <source>
        <dbReference type="EMBL" id="KAJ6381047.1"/>
    </source>
</evidence>
<comment type="caution">
    <text evidence="1">The sequence shown here is derived from an EMBL/GenBank/DDBJ whole genome shotgun (WGS) entry which is preliminary data.</text>
</comment>
<evidence type="ECO:0000313" key="2">
    <source>
        <dbReference type="Proteomes" id="UP001141253"/>
    </source>
</evidence>
<reference evidence="1" key="2">
    <citation type="journal article" date="2023" name="Int. J. Mol. Sci.">
        <title>De Novo Assembly and Annotation of 11 Diverse Shrub Willow (Salix) Genomes Reveals Novel Gene Organization in Sex-Linked Regions.</title>
        <authorList>
            <person name="Hyden B."/>
            <person name="Feng K."/>
            <person name="Yates T.B."/>
            <person name="Jawdy S."/>
            <person name="Cereghino C."/>
            <person name="Smart L.B."/>
            <person name="Muchero W."/>
        </authorList>
    </citation>
    <scope>NUCLEOTIDE SEQUENCE</scope>
    <source>
        <tissue evidence="1">Shoot tip</tissue>
    </source>
</reference>
<organism evidence="1 2">
    <name type="scientific">Salix suchowensis</name>
    <dbReference type="NCBI Taxonomy" id="1278906"/>
    <lineage>
        <taxon>Eukaryota</taxon>
        <taxon>Viridiplantae</taxon>
        <taxon>Streptophyta</taxon>
        <taxon>Embryophyta</taxon>
        <taxon>Tracheophyta</taxon>
        <taxon>Spermatophyta</taxon>
        <taxon>Magnoliopsida</taxon>
        <taxon>eudicotyledons</taxon>
        <taxon>Gunneridae</taxon>
        <taxon>Pentapetalae</taxon>
        <taxon>rosids</taxon>
        <taxon>fabids</taxon>
        <taxon>Malpighiales</taxon>
        <taxon>Salicaceae</taxon>
        <taxon>Saliceae</taxon>
        <taxon>Salix</taxon>
    </lineage>
</organism>